<keyword evidence="1" id="KW-0732">Signal</keyword>
<accession>A0A9N9RRY0</accession>
<gene>
    <name evidence="2" type="ORF">CHIRRI_LOCUS4245</name>
</gene>
<organism evidence="2 3">
    <name type="scientific">Chironomus riparius</name>
    <dbReference type="NCBI Taxonomy" id="315576"/>
    <lineage>
        <taxon>Eukaryota</taxon>
        <taxon>Metazoa</taxon>
        <taxon>Ecdysozoa</taxon>
        <taxon>Arthropoda</taxon>
        <taxon>Hexapoda</taxon>
        <taxon>Insecta</taxon>
        <taxon>Pterygota</taxon>
        <taxon>Neoptera</taxon>
        <taxon>Endopterygota</taxon>
        <taxon>Diptera</taxon>
        <taxon>Nematocera</taxon>
        <taxon>Chironomoidea</taxon>
        <taxon>Chironomidae</taxon>
        <taxon>Chironominae</taxon>
        <taxon>Chironomus</taxon>
    </lineage>
</organism>
<evidence type="ECO:0000256" key="1">
    <source>
        <dbReference type="SAM" id="SignalP"/>
    </source>
</evidence>
<name>A0A9N9RRY0_9DIPT</name>
<proteinExistence type="predicted"/>
<dbReference type="EMBL" id="OU895877">
    <property type="protein sequence ID" value="CAG9801314.1"/>
    <property type="molecule type" value="Genomic_DNA"/>
</dbReference>
<dbReference type="AlphaFoldDB" id="A0A9N9RRY0"/>
<protein>
    <submittedName>
        <fullName evidence="2">Uncharacterized protein</fullName>
    </submittedName>
</protein>
<dbReference type="Proteomes" id="UP001153620">
    <property type="component" value="Chromosome 1"/>
</dbReference>
<keyword evidence="3" id="KW-1185">Reference proteome</keyword>
<evidence type="ECO:0000313" key="3">
    <source>
        <dbReference type="Proteomes" id="UP001153620"/>
    </source>
</evidence>
<dbReference type="PROSITE" id="PS51257">
    <property type="entry name" value="PROKAR_LIPOPROTEIN"/>
    <property type="match status" value="1"/>
</dbReference>
<sequence>MKLTIIGLMLIVAVSCDIAHIANTGYVYIKPAGKQLELPKDENVGYLPPLNNHYLPPSKDYLPPITEVDEIICVGDECDLNFTAVANEYE</sequence>
<evidence type="ECO:0000313" key="2">
    <source>
        <dbReference type="EMBL" id="CAG9801314.1"/>
    </source>
</evidence>
<reference evidence="2" key="2">
    <citation type="submission" date="2022-10" db="EMBL/GenBank/DDBJ databases">
        <authorList>
            <consortium name="ENA_rothamsted_submissions"/>
            <consortium name="culmorum"/>
            <person name="King R."/>
        </authorList>
    </citation>
    <scope>NUCLEOTIDE SEQUENCE</scope>
</reference>
<feature type="chain" id="PRO_5040400913" evidence="1">
    <location>
        <begin position="25"/>
        <end position="90"/>
    </location>
</feature>
<reference evidence="2" key="1">
    <citation type="submission" date="2022-01" db="EMBL/GenBank/DDBJ databases">
        <authorList>
            <person name="King R."/>
        </authorList>
    </citation>
    <scope>NUCLEOTIDE SEQUENCE</scope>
</reference>
<feature type="signal peptide" evidence="1">
    <location>
        <begin position="1"/>
        <end position="24"/>
    </location>
</feature>